<dbReference type="AlphaFoldDB" id="A0A6G8S6V8"/>
<dbReference type="Pfam" id="PF03412">
    <property type="entry name" value="Peptidase_C39"/>
    <property type="match status" value="1"/>
</dbReference>
<dbReference type="GO" id="GO:0005524">
    <property type="term" value="F:ATP binding"/>
    <property type="evidence" value="ECO:0007669"/>
    <property type="project" value="InterPro"/>
</dbReference>
<accession>A0A6G8S6V8</accession>
<proteinExistence type="predicted"/>
<organism evidence="2 3">
    <name type="scientific">Acinetobacter lanii</name>
    <dbReference type="NCBI Taxonomy" id="2715163"/>
    <lineage>
        <taxon>Bacteria</taxon>
        <taxon>Pseudomonadati</taxon>
        <taxon>Pseudomonadota</taxon>
        <taxon>Gammaproteobacteria</taxon>
        <taxon>Moraxellales</taxon>
        <taxon>Moraxellaceae</taxon>
        <taxon>Acinetobacter</taxon>
    </lineage>
</organism>
<dbReference type="Proteomes" id="UP000501939">
    <property type="component" value="Chromosome"/>
</dbReference>
<keyword evidence="3" id="KW-1185">Reference proteome</keyword>
<dbReference type="KEGG" id="alj:G8D99_12700"/>
<feature type="domain" description="Peptidase C39" evidence="1">
    <location>
        <begin position="9"/>
        <end position="70"/>
    </location>
</feature>
<reference evidence="2 3" key="1">
    <citation type="submission" date="2020-03" db="EMBL/GenBank/DDBJ databases">
        <authorList>
            <person name="Zhu W."/>
        </authorList>
    </citation>
    <scope>NUCLEOTIDE SEQUENCE [LARGE SCALE GENOMIC DNA]</scope>
    <source>
        <strain evidence="2 3">185</strain>
    </source>
</reference>
<dbReference type="GO" id="GO:0008233">
    <property type="term" value="F:peptidase activity"/>
    <property type="evidence" value="ECO:0007669"/>
    <property type="project" value="InterPro"/>
</dbReference>
<dbReference type="EMBL" id="CP049916">
    <property type="protein sequence ID" value="QIO09778.1"/>
    <property type="molecule type" value="Genomic_DNA"/>
</dbReference>
<dbReference type="InterPro" id="IPR005074">
    <property type="entry name" value="Peptidase_C39"/>
</dbReference>
<evidence type="ECO:0000313" key="2">
    <source>
        <dbReference type="EMBL" id="QIO09778.1"/>
    </source>
</evidence>
<name>A0A6G8S6V8_9GAMM</name>
<sequence>MSLDIPEQLQNLPANCGIYAVWMLLQHCDIELDIADLAKVCGYDQEDGTFTIGLAVGLKKMGFKVVFHTAEDLHKDPKELPSYAEAERLQIPILAPLSYVELKDAVEQNHWAIVYYDMPDGVGNHSLIYDINNEEISFFDHFEVMRPEVFEQQHRAEGICQQTILIRREFSAL</sequence>
<dbReference type="RefSeq" id="WP_166326489.1">
    <property type="nucleotide sequence ID" value="NZ_CP049916.1"/>
</dbReference>
<evidence type="ECO:0000313" key="3">
    <source>
        <dbReference type="Proteomes" id="UP000501939"/>
    </source>
</evidence>
<protein>
    <submittedName>
        <fullName evidence="2">Peptidase C39</fullName>
    </submittedName>
</protein>
<dbReference type="GO" id="GO:0006508">
    <property type="term" value="P:proteolysis"/>
    <property type="evidence" value="ECO:0007669"/>
    <property type="project" value="InterPro"/>
</dbReference>
<dbReference type="GO" id="GO:0016020">
    <property type="term" value="C:membrane"/>
    <property type="evidence" value="ECO:0007669"/>
    <property type="project" value="InterPro"/>
</dbReference>
<evidence type="ECO:0000259" key="1">
    <source>
        <dbReference type="Pfam" id="PF03412"/>
    </source>
</evidence>
<dbReference type="Gene3D" id="3.90.70.10">
    <property type="entry name" value="Cysteine proteinases"/>
    <property type="match status" value="1"/>
</dbReference>
<gene>
    <name evidence="2" type="ORF">G8D99_12700</name>
</gene>